<sequence length="276" mass="30628">MAINRRDLKVISITQLILCLVFLILGLVDGLTVRFVYSSLTYTPCWLATLVFNAGLMGLVLSGMYRPSLTLMNFLQSVSVTCATMSAITVYHYMFAWSKLIALNSEGYFLSNTNRYFLGKDEDTKFTEKQKSMVAVSFLIIICSIIEIILAIAAIRSSNIDAQGPQESQVLPMGIMGFILAIRSRRSPILVIPIGIMGLVLAVNGSRPSSDLAQTSKEDQKPPRFAEEDVEIEFRKEERTMVAIHVLIIMCSILEIIPAMASVWTAKAMAKEPQDT</sequence>
<comment type="caution">
    <text evidence="2">The sequence shown here is derived from an EMBL/GenBank/DDBJ whole genome shotgun (WGS) entry which is preliminary data.</text>
</comment>
<dbReference type="EMBL" id="RCHS01000023">
    <property type="protein sequence ID" value="RMX61383.1"/>
    <property type="molecule type" value="Genomic_DNA"/>
</dbReference>
<reference evidence="2 3" key="1">
    <citation type="journal article" date="2018" name="Sci. Rep.">
        <title>Comparative analysis of the Pocillopora damicornis genome highlights role of immune system in coral evolution.</title>
        <authorList>
            <person name="Cunning R."/>
            <person name="Bay R.A."/>
            <person name="Gillette P."/>
            <person name="Baker A.C."/>
            <person name="Traylor-Knowles N."/>
        </authorList>
    </citation>
    <scope>NUCLEOTIDE SEQUENCE [LARGE SCALE GENOMIC DNA]</scope>
    <source>
        <strain evidence="2">RSMAS</strain>
        <tissue evidence="2">Whole animal</tissue>
    </source>
</reference>
<protein>
    <submittedName>
        <fullName evidence="2">Uncharacterized protein</fullName>
    </submittedName>
</protein>
<feature type="transmembrane region" description="Helical" evidence="1">
    <location>
        <begin position="242"/>
        <end position="264"/>
    </location>
</feature>
<dbReference type="OrthoDB" id="5989930at2759"/>
<organism evidence="2 3">
    <name type="scientific">Pocillopora damicornis</name>
    <name type="common">Cauliflower coral</name>
    <name type="synonym">Millepora damicornis</name>
    <dbReference type="NCBI Taxonomy" id="46731"/>
    <lineage>
        <taxon>Eukaryota</taxon>
        <taxon>Metazoa</taxon>
        <taxon>Cnidaria</taxon>
        <taxon>Anthozoa</taxon>
        <taxon>Hexacorallia</taxon>
        <taxon>Scleractinia</taxon>
        <taxon>Astrocoeniina</taxon>
        <taxon>Pocilloporidae</taxon>
        <taxon>Pocillopora</taxon>
    </lineage>
</organism>
<name>A0A3M6V5Y5_POCDA</name>
<evidence type="ECO:0000313" key="2">
    <source>
        <dbReference type="EMBL" id="RMX61383.1"/>
    </source>
</evidence>
<dbReference type="AlphaFoldDB" id="A0A3M6V5Y5"/>
<accession>A0A3M6V5Y5</accession>
<evidence type="ECO:0000313" key="3">
    <source>
        <dbReference type="Proteomes" id="UP000275408"/>
    </source>
</evidence>
<proteinExistence type="predicted"/>
<keyword evidence="1" id="KW-0472">Membrane</keyword>
<dbReference type="Proteomes" id="UP000275408">
    <property type="component" value="Unassembled WGS sequence"/>
</dbReference>
<evidence type="ECO:0000256" key="1">
    <source>
        <dbReference type="SAM" id="Phobius"/>
    </source>
</evidence>
<keyword evidence="1" id="KW-0812">Transmembrane</keyword>
<gene>
    <name evidence="2" type="ORF">pdam_00023558</name>
</gene>
<keyword evidence="1" id="KW-1133">Transmembrane helix</keyword>
<feature type="transmembrane region" description="Helical" evidence="1">
    <location>
        <begin position="40"/>
        <end position="62"/>
    </location>
</feature>
<keyword evidence="3" id="KW-1185">Reference proteome</keyword>
<feature type="transmembrane region" description="Helical" evidence="1">
    <location>
        <begin position="74"/>
        <end position="94"/>
    </location>
</feature>
<feature type="transmembrane region" description="Helical" evidence="1">
    <location>
        <begin position="133"/>
        <end position="155"/>
    </location>
</feature>